<evidence type="ECO:0000256" key="2">
    <source>
        <dbReference type="ARBA" id="ARBA00022491"/>
    </source>
</evidence>
<feature type="domain" description="BHLH" evidence="11">
    <location>
        <begin position="69"/>
        <end position="122"/>
    </location>
</feature>
<dbReference type="GO" id="GO:0045893">
    <property type="term" value="P:positive regulation of DNA-templated transcription"/>
    <property type="evidence" value="ECO:0007669"/>
    <property type="project" value="UniProtKB-ARBA"/>
</dbReference>
<keyword evidence="6" id="KW-0804">Transcription</keyword>
<dbReference type="SMART" id="SM00091">
    <property type="entry name" value="PAS"/>
    <property type="match status" value="2"/>
</dbReference>
<sequence length="595" mass="65115">IETVSVVDGEDVFGLSEMGTDLPGPVAMPGAVVGGGQVRMAGAMPGRGGKRRSAGMDFDDEDGEGPSKFSRENHSEIERRRRNKMTLYITELSDMVPTCSALARKPDKLTILRMAVSHMKSMRGTGNTSTDGAYKPSFLTEQELKHLILEAADGFLFVVAAETGRVIYVSDSVTPVLNHPQSEWFGSTLFEQVHPDDVDKLREQLSTSENSMTGRILDLKTGTVKKEGQQSSMRMCMGSRRSFICRMRCGSAPLDHISLNRLSSMRKRYRNGLGPSKEGEAQYSVVHCTGYIKAWPPAGMTIPDEDTEAGQTSKYCLVAIGRLQVTSSPVSMDMNGLSVPTEFLSRHNSDGIITFVDPRCINVIGYQPQDLLGKDILEFCHPEDQSHLRESFQQVHQQKQTQPCVLRAFYCRQLQQQQQAELEVHQRDGLTAYDLSQVPVASIPAGIHEAGKTIDKTDSLFSQERDPRFSDMYTGISGSDKKMMVPSSTAGGQQLYSQGSPFQPGHSGKSFSSSVIHVPGVNDIQSTAGSAGQNLTQISRQINAGQVSWTGSRPPFPGQVRTIPSLPFVCSCNCVIALLFLLLSSVKTFSPIVRS</sequence>
<dbReference type="Gene3D" id="3.30.450.20">
    <property type="entry name" value="PAS domain"/>
    <property type="match status" value="2"/>
</dbReference>
<dbReference type="GO" id="GO:0005737">
    <property type="term" value="C:cytoplasm"/>
    <property type="evidence" value="ECO:0007669"/>
    <property type="project" value="InterPro"/>
</dbReference>
<dbReference type="SUPFAM" id="SSF55785">
    <property type="entry name" value="PYP-like sensor domain (PAS domain)"/>
    <property type="match status" value="2"/>
</dbReference>
<dbReference type="Ensembl" id="ENSSGRT00000107360.1">
    <property type="protein sequence ID" value="ENSSGRP00000100953.1"/>
    <property type="gene ID" value="ENSSGRG00000050154.1"/>
</dbReference>
<dbReference type="GO" id="GO:0046983">
    <property type="term" value="F:protein dimerization activity"/>
    <property type="evidence" value="ECO:0007669"/>
    <property type="project" value="InterPro"/>
</dbReference>
<dbReference type="Proteomes" id="UP000472262">
    <property type="component" value="Unassembled WGS sequence"/>
</dbReference>
<keyword evidence="9" id="KW-0472">Membrane</keyword>
<keyword evidence="2" id="KW-0678">Repressor</keyword>
<evidence type="ECO:0000313" key="13">
    <source>
        <dbReference type="Proteomes" id="UP000472262"/>
    </source>
</evidence>
<evidence type="ECO:0000256" key="6">
    <source>
        <dbReference type="ARBA" id="ARBA00023163"/>
    </source>
</evidence>
<evidence type="ECO:0000256" key="9">
    <source>
        <dbReference type="SAM" id="Phobius"/>
    </source>
</evidence>
<feature type="domain" description="PAS" evidence="10">
    <location>
        <begin position="348"/>
        <end position="399"/>
    </location>
</feature>
<evidence type="ECO:0000256" key="8">
    <source>
        <dbReference type="SAM" id="MobiDB-lite"/>
    </source>
</evidence>
<dbReference type="GO" id="GO:0005634">
    <property type="term" value="C:nucleus"/>
    <property type="evidence" value="ECO:0007669"/>
    <property type="project" value="UniProtKB-SubCell"/>
</dbReference>
<keyword evidence="4" id="KW-0805">Transcription regulation</keyword>
<evidence type="ECO:0008006" key="14">
    <source>
        <dbReference type="Google" id="ProtNLM"/>
    </source>
</evidence>
<dbReference type="CDD" id="cd00130">
    <property type="entry name" value="PAS"/>
    <property type="match status" value="2"/>
</dbReference>
<protein>
    <recommendedName>
        <fullName evidence="14">Aryl hydrocarbon receptor nuclear translocator 2</fullName>
    </recommendedName>
</protein>
<dbReference type="InterPro" id="IPR013655">
    <property type="entry name" value="PAS_fold_3"/>
</dbReference>
<dbReference type="PROSITE" id="PS50888">
    <property type="entry name" value="BHLH"/>
    <property type="match status" value="1"/>
</dbReference>
<dbReference type="FunFam" id="3.30.450.20:FF:000003">
    <property type="entry name" value="Aryl hydrocarbon receptor nuclear translocator 2"/>
    <property type="match status" value="1"/>
</dbReference>
<gene>
    <name evidence="12" type="primary">LOC107563275</name>
</gene>
<dbReference type="PRINTS" id="PR00785">
    <property type="entry name" value="NCTRNSLOCATR"/>
</dbReference>
<dbReference type="InterPro" id="IPR036638">
    <property type="entry name" value="HLH_DNA-bd_sf"/>
</dbReference>
<evidence type="ECO:0000259" key="10">
    <source>
        <dbReference type="PROSITE" id="PS50112"/>
    </source>
</evidence>
<dbReference type="SMART" id="SM00353">
    <property type="entry name" value="HLH"/>
    <property type="match status" value="1"/>
</dbReference>
<comment type="subcellular location">
    <subcellularLocation>
        <location evidence="1">Nucleus</location>
    </subcellularLocation>
</comment>
<dbReference type="InterPro" id="IPR011598">
    <property type="entry name" value="bHLH_dom"/>
</dbReference>
<dbReference type="GO" id="GO:0048513">
    <property type="term" value="P:animal organ development"/>
    <property type="evidence" value="ECO:0007669"/>
    <property type="project" value="UniProtKB-ARBA"/>
</dbReference>
<dbReference type="InterPro" id="IPR013767">
    <property type="entry name" value="PAS_fold"/>
</dbReference>
<dbReference type="PROSITE" id="PS50112">
    <property type="entry name" value="PAS"/>
    <property type="match status" value="2"/>
</dbReference>
<dbReference type="InterPro" id="IPR001067">
    <property type="entry name" value="Nuc_translocat"/>
</dbReference>
<dbReference type="Pfam" id="PF00010">
    <property type="entry name" value="HLH"/>
    <property type="match status" value="1"/>
</dbReference>
<name>A0A672SHE6_SINGR</name>
<dbReference type="PANTHER" id="PTHR23042">
    <property type="entry name" value="CIRCADIAN PROTEIN CLOCK/ARNT/BMAL/PAS"/>
    <property type="match status" value="1"/>
</dbReference>
<dbReference type="GO" id="GO:0003677">
    <property type="term" value="F:DNA binding"/>
    <property type="evidence" value="ECO:0007669"/>
    <property type="project" value="UniProtKB-KW"/>
</dbReference>
<feature type="domain" description="PAS" evidence="10">
    <location>
        <begin position="140"/>
        <end position="212"/>
    </location>
</feature>
<proteinExistence type="predicted"/>
<dbReference type="InterPro" id="IPR050933">
    <property type="entry name" value="Circadian_TF"/>
</dbReference>
<dbReference type="NCBIfam" id="TIGR00229">
    <property type="entry name" value="sensory_box"/>
    <property type="match status" value="1"/>
</dbReference>
<dbReference type="GO" id="GO:0005667">
    <property type="term" value="C:transcription regulator complex"/>
    <property type="evidence" value="ECO:0007669"/>
    <property type="project" value="InterPro"/>
</dbReference>
<dbReference type="CDD" id="cd18947">
    <property type="entry name" value="bHLH-PAS_ARNT"/>
    <property type="match status" value="1"/>
</dbReference>
<organism evidence="12 13">
    <name type="scientific">Sinocyclocheilus grahami</name>
    <name type="common">Dianchi golden-line fish</name>
    <name type="synonym">Barbus grahami</name>
    <dbReference type="NCBI Taxonomy" id="75366"/>
    <lineage>
        <taxon>Eukaryota</taxon>
        <taxon>Metazoa</taxon>
        <taxon>Chordata</taxon>
        <taxon>Craniata</taxon>
        <taxon>Vertebrata</taxon>
        <taxon>Euteleostomi</taxon>
        <taxon>Actinopterygii</taxon>
        <taxon>Neopterygii</taxon>
        <taxon>Teleostei</taxon>
        <taxon>Ostariophysi</taxon>
        <taxon>Cypriniformes</taxon>
        <taxon>Cyprinidae</taxon>
        <taxon>Cyprininae</taxon>
        <taxon>Sinocyclocheilus</taxon>
    </lineage>
</organism>
<reference evidence="12" key="1">
    <citation type="submission" date="2025-08" db="UniProtKB">
        <authorList>
            <consortium name="Ensembl"/>
        </authorList>
    </citation>
    <scope>IDENTIFICATION</scope>
</reference>
<dbReference type="InterPro" id="IPR035965">
    <property type="entry name" value="PAS-like_dom_sf"/>
</dbReference>
<dbReference type="AlphaFoldDB" id="A0A672SHE6"/>
<keyword evidence="13" id="KW-1185">Reference proteome</keyword>
<keyword evidence="7" id="KW-0539">Nucleus</keyword>
<keyword evidence="9" id="KW-1133">Transmembrane helix</keyword>
<evidence type="ECO:0000259" key="11">
    <source>
        <dbReference type="PROSITE" id="PS50888"/>
    </source>
</evidence>
<dbReference type="Pfam" id="PF08447">
    <property type="entry name" value="PAS_3"/>
    <property type="match status" value="1"/>
</dbReference>
<evidence type="ECO:0000256" key="4">
    <source>
        <dbReference type="ARBA" id="ARBA00023015"/>
    </source>
</evidence>
<evidence type="ECO:0000256" key="1">
    <source>
        <dbReference type="ARBA" id="ARBA00004123"/>
    </source>
</evidence>
<feature type="transmembrane region" description="Helical" evidence="9">
    <location>
        <begin position="566"/>
        <end position="586"/>
    </location>
</feature>
<accession>A0A672SHE6</accession>
<dbReference type="GO" id="GO:0003700">
    <property type="term" value="F:DNA-binding transcription factor activity"/>
    <property type="evidence" value="ECO:0007669"/>
    <property type="project" value="InterPro"/>
</dbReference>
<feature type="region of interest" description="Disordered" evidence="8">
    <location>
        <begin position="43"/>
        <end position="77"/>
    </location>
</feature>
<evidence type="ECO:0000313" key="12">
    <source>
        <dbReference type="Ensembl" id="ENSSGRP00000100953.1"/>
    </source>
</evidence>
<dbReference type="Gene3D" id="4.10.280.10">
    <property type="entry name" value="Helix-loop-helix DNA-binding domain"/>
    <property type="match status" value="1"/>
</dbReference>
<dbReference type="FunFam" id="4.10.280.10:FF:000011">
    <property type="entry name" value="Aryl hydrocarbon receptor nuclear translocator 2"/>
    <property type="match status" value="1"/>
</dbReference>
<dbReference type="Pfam" id="PF00989">
    <property type="entry name" value="PAS"/>
    <property type="match status" value="1"/>
</dbReference>
<dbReference type="SUPFAM" id="SSF47459">
    <property type="entry name" value="HLH, helix-loop-helix DNA-binding domain"/>
    <property type="match status" value="1"/>
</dbReference>
<evidence type="ECO:0000256" key="3">
    <source>
        <dbReference type="ARBA" id="ARBA00022737"/>
    </source>
</evidence>
<keyword evidence="9" id="KW-0812">Transmembrane</keyword>
<keyword evidence="5" id="KW-0238">DNA-binding</keyword>
<keyword evidence="3" id="KW-0677">Repeat</keyword>
<evidence type="ECO:0000256" key="5">
    <source>
        <dbReference type="ARBA" id="ARBA00023125"/>
    </source>
</evidence>
<dbReference type="InterPro" id="IPR000014">
    <property type="entry name" value="PAS"/>
</dbReference>
<evidence type="ECO:0000256" key="7">
    <source>
        <dbReference type="ARBA" id="ARBA00023242"/>
    </source>
</evidence>
<reference evidence="12" key="2">
    <citation type="submission" date="2025-09" db="UniProtKB">
        <authorList>
            <consortium name="Ensembl"/>
        </authorList>
    </citation>
    <scope>IDENTIFICATION</scope>
</reference>